<comment type="caution">
    <text evidence="1">The sequence shown here is derived from an EMBL/GenBank/DDBJ whole genome shotgun (WGS) entry which is preliminary data.</text>
</comment>
<organism evidence="1 2">
    <name type="scientific">Pseudaquabacterium terrae</name>
    <dbReference type="NCBI Taxonomy" id="2732868"/>
    <lineage>
        <taxon>Bacteria</taxon>
        <taxon>Pseudomonadati</taxon>
        <taxon>Pseudomonadota</taxon>
        <taxon>Betaproteobacteria</taxon>
        <taxon>Burkholderiales</taxon>
        <taxon>Sphaerotilaceae</taxon>
        <taxon>Pseudaquabacterium</taxon>
    </lineage>
</organism>
<sequence length="95" mass="9773">MAHKACFQTPAALTAADALLTRAVVLQVLGIGETRLRELVADGTLPPAVQMCGAPRWLATEVRAVVDAAKAGAGAVDRLRALTRELIAARGVSAA</sequence>
<protein>
    <recommendedName>
        <fullName evidence="3">DNA-binding protein</fullName>
    </recommendedName>
</protein>
<dbReference type="RefSeq" id="WP_173124585.1">
    <property type="nucleotide sequence ID" value="NZ_JABRWJ010000005.1"/>
</dbReference>
<reference evidence="1 2" key="1">
    <citation type="submission" date="2020-05" db="EMBL/GenBank/DDBJ databases">
        <title>Aquincola sp. isolate from soil.</title>
        <authorList>
            <person name="Han J."/>
            <person name="Kim D.-U."/>
        </authorList>
    </citation>
    <scope>NUCLEOTIDE SEQUENCE [LARGE SCALE GENOMIC DNA]</scope>
    <source>
        <strain evidence="1 2">S2</strain>
    </source>
</reference>
<evidence type="ECO:0000313" key="1">
    <source>
        <dbReference type="EMBL" id="NRF68660.1"/>
    </source>
</evidence>
<evidence type="ECO:0008006" key="3">
    <source>
        <dbReference type="Google" id="ProtNLM"/>
    </source>
</evidence>
<gene>
    <name evidence="1" type="ORF">HLB44_16835</name>
</gene>
<proteinExistence type="predicted"/>
<evidence type="ECO:0000313" key="2">
    <source>
        <dbReference type="Proteomes" id="UP000737171"/>
    </source>
</evidence>
<accession>A0ABX2EJ56</accession>
<keyword evidence="2" id="KW-1185">Reference proteome</keyword>
<dbReference type="EMBL" id="JABRWJ010000005">
    <property type="protein sequence ID" value="NRF68660.1"/>
    <property type="molecule type" value="Genomic_DNA"/>
</dbReference>
<name>A0ABX2EJ56_9BURK</name>
<dbReference type="Proteomes" id="UP000737171">
    <property type="component" value="Unassembled WGS sequence"/>
</dbReference>